<evidence type="ECO:0000313" key="1">
    <source>
        <dbReference type="EMBL" id="KAB1228768.1"/>
    </source>
</evidence>
<accession>A0A5N4BK23</accession>
<name>A0A5N4BK23_9FLAO</name>
<reference evidence="1 2" key="1">
    <citation type="journal article" date="2019" name="Stand. Genomic Sci.">
        <title>Draft Whole-Genome Sequence of a Novel Chryseobacterium viscerum Strain Isolated from Fresh Water at Dripping Springs, New Mexico.</title>
        <authorList>
            <person name="Kyndt J.A."/>
            <person name="Moore T.C."/>
        </authorList>
    </citation>
    <scope>NUCLEOTIDE SEQUENCE [LARGE SCALE GENOMIC DNA]</scope>
    <source>
        <strain evidence="1 2">DPS</strain>
    </source>
</reference>
<organism evidence="1 2">
    <name type="scientific">Chryseobacterium viscerum</name>
    <dbReference type="NCBI Taxonomy" id="1037377"/>
    <lineage>
        <taxon>Bacteria</taxon>
        <taxon>Pseudomonadati</taxon>
        <taxon>Bacteroidota</taxon>
        <taxon>Flavobacteriia</taxon>
        <taxon>Flavobacteriales</taxon>
        <taxon>Weeksellaceae</taxon>
        <taxon>Chryseobacterium group</taxon>
        <taxon>Chryseobacterium</taxon>
    </lineage>
</organism>
<sequence length="340" mass="39954">MKTILLVGNGFNYMIENWIKNLSEHFVKETTGEEIVAITEKIHEITRLWQKFNEIFEEIKIKNPKLNEEELIRIIYSVIDLFSSMEGLEKIMGRDKLEQLKGLFDSLLLEKIRDIALEFKNHHESVGYKNIKKLFPDFGSRFSKMLIDQNSKYFHIFTTNYDGVLDTLLTGNPHGFIFQDGFGSYTSEFLKFYNYNIEFDKIICHLHGSYLYQKIYGVTYKLRGNIENTDPVMIFNNPDFKEDIIKRDTVLLQYYEILKTDLKDANQLIIFGNSMINEPHIKKLISEYGNREDLKIIIFSTSPEKVSEELKGVYSFNIEQINTQNILNMDNFFTELGSKL</sequence>
<evidence type="ECO:0000313" key="2">
    <source>
        <dbReference type="Proteomes" id="UP000326384"/>
    </source>
</evidence>
<dbReference type="EMBL" id="VTPV01000017">
    <property type="protein sequence ID" value="KAB1228768.1"/>
    <property type="molecule type" value="Genomic_DNA"/>
</dbReference>
<gene>
    <name evidence="1" type="ORF">F8D52_21365</name>
</gene>
<keyword evidence="2" id="KW-1185">Reference proteome</keyword>
<dbReference type="Proteomes" id="UP000326384">
    <property type="component" value="Unassembled WGS sequence"/>
</dbReference>
<evidence type="ECO:0008006" key="3">
    <source>
        <dbReference type="Google" id="ProtNLM"/>
    </source>
</evidence>
<comment type="caution">
    <text evidence="1">The sequence shown here is derived from an EMBL/GenBank/DDBJ whole genome shotgun (WGS) entry which is preliminary data.</text>
</comment>
<dbReference type="RefSeq" id="WP_152291253.1">
    <property type="nucleotide sequence ID" value="NZ_VTPV01000017.1"/>
</dbReference>
<protein>
    <recommendedName>
        <fullName evidence="3">SIR2-like domain-containing protein</fullName>
    </recommendedName>
</protein>
<proteinExistence type="predicted"/>